<gene>
    <name evidence="2" type="ORF">MEDL_41031</name>
</gene>
<dbReference type="OrthoDB" id="5973321at2759"/>
<evidence type="ECO:0000313" key="3">
    <source>
        <dbReference type="Proteomes" id="UP000683360"/>
    </source>
</evidence>
<keyword evidence="1" id="KW-0472">Membrane</keyword>
<keyword evidence="3" id="KW-1185">Reference proteome</keyword>
<keyword evidence="1" id="KW-0812">Transmembrane</keyword>
<organism evidence="2 3">
    <name type="scientific">Mytilus edulis</name>
    <name type="common">Blue mussel</name>
    <dbReference type="NCBI Taxonomy" id="6550"/>
    <lineage>
        <taxon>Eukaryota</taxon>
        <taxon>Metazoa</taxon>
        <taxon>Spiralia</taxon>
        <taxon>Lophotrochozoa</taxon>
        <taxon>Mollusca</taxon>
        <taxon>Bivalvia</taxon>
        <taxon>Autobranchia</taxon>
        <taxon>Pteriomorphia</taxon>
        <taxon>Mytilida</taxon>
        <taxon>Mytiloidea</taxon>
        <taxon>Mytilidae</taxon>
        <taxon>Mytilinae</taxon>
        <taxon>Mytilus</taxon>
    </lineage>
</organism>
<proteinExistence type="predicted"/>
<accession>A0A8S3T369</accession>
<reference evidence="2" key="1">
    <citation type="submission" date="2021-03" db="EMBL/GenBank/DDBJ databases">
        <authorList>
            <person name="Bekaert M."/>
        </authorList>
    </citation>
    <scope>NUCLEOTIDE SEQUENCE</scope>
</reference>
<evidence type="ECO:0000256" key="1">
    <source>
        <dbReference type="SAM" id="Phobius"/>
    </source>
</evidence>
<keyword evidence="1" id="KW-1133">Transmembrane helix</keyword>
<feature type="transmembrane region" description="Helical" evidence="1">
    <location>
        <begin position="255"/>
        <end position="278"/>
    </location>
</feature>
<protein>
    <submittedName>
        <fullName evidence="2">Uncharacterized protein</fullName>
    </submittedName>
</protein>
<feature type="transmembrane region" description="Helical" evidence="1">
    <location>
        <begin position="212"/>
        <end position="235"/>
    </location>
</feature>
<dbReference type="EMBL" id="CAJPWZ010001986">
    <property type="protein sequence ID" value="CAG2228066.1"/>
    <property type="molecule type" value="Genomic_DNA"/>
</dbReference>
<dbReference type="Proteomes" id="UP000683360">
    <property type="component" value="Unassembled WGS sequence"/>
</dbReference>
<sequence length="376" mass="43482">MFQVFKLLSDSCKEVYLSKNRNTSGEYILYHDENPIKVYCFFEDDWVYTFISKSSYNTSIDMSKLYNTKNFTKIRIRWNDGTQKDVSVENLTGFQNKSDLYFGYNNHNSYQGPQSTNADHMSPYLFLGFLPIKLARNKTIQGYRAGERDFTFNNCDANPNSYITFYFNPNRSYPRRVGRSNTFMNGWMEYSSLINKSLSMGREFYFDFEMHMGGCGGFMTTYAVSNLTVALGLPFGPLSNLEEHEEDTDDVRNRGMIIGLVIGLVLLICVGVVAVIFLKRFTAMSKERDMFKNVITSDDYTIPIKNDQSHEYQTLEIRNSKKPYMNVASISGSRAVSNTDYDYAANEYVDLDHQIGLKNRESNYNQYEAVEQTQNM</sequence>
<evidence type="ECO:0000313" key="2">
    <source>
        <dbReference type="EMBL" id="CAG2228066.1"/>
    </source>
</evidence>
<name>A0A8S3T369_MYTED</name>
<dbReference type="AlphaFoldDB" id="A0A8S3T369"/>
<comment type="caution">
    <text evidence="2">The sequence shown here is derived from an EMBL/GenBank/DDBJ whole genome shotgun (WGS) entry which is preliminary data.</text>
</comment>